<evidence type="ECO:0000313" key="2">
    <source>
        <dbReference type="Proteomes" id="UP000183832"/>
    </source>
</evidence>
<proteinExistence type="predicted"/>
<organism evidence="1 2">
    <name type="scientific">Clunio marinus</name>
    <dbReference type="NCBI Taxonomy" id="568069"/>
    <lineage>
        <taxon>Eukaryota</taxon>
        <taxon>Metazoa</taxon>
        <taxon>Ecdysozoa</taxon>
        <taxon>Arthropoda</taxon>
        <taxon>Hexapoda</taxon>
        <taxon>Insecta</taxon>
        <taxon>Pterygota</taxon>
        <taxon>Neoptera</taxon>
        <taxon>Endopterygota</taxon>
        <taxon>Diptera</taxon>
        <taxon>Nematocera</taxon>
        <taxon>Chironomoidea</taxon>
        <taxon>Chironomidae</taxon>
        <taxon>Clunio</taxon>
    </lineage>
</organism>
<gene>
    <name evidence="1" type="ORF">CLUMA_CG010557</name>
</gene>
<evidence type="ECO:0000313" key="1">
    <source>
        <dbReference type="EMBL" id="CRK97160.1"/>
    </source>
</evidence>
<sequence length="98" mass="11257">MGKPELTNAFSQSVFIVPVALKSVNKAIGSIIEKNIRLNIFCGKIYKENLKKSVKPDVVITLKLFFQLNFRKQEENTSSRKKSFEIFLIKQTFTVLMT</sequence>
<accession>A0A1J1IA76</accession>
<reference evidence="1 2" key="1">
    <citation type="submission" date="2015-04" db="EMBL/GenBank/DDBJ databases">
        <authorList>
            <person name="Syromyatnikov M.Y."/>
            <person name="Popov V.N."/>
        </authorList>
    </citation>
    <scope>NUCLEOTIDE SEQUENCE [LARGE SCALE GENOMIC DNA]</scope>
</reference>
<dbReference type="AlphaFoldDB" id="A0A1J1IA76"/>
<dbReference type="Proteomes" id="UP000183832">
    <property type="component" value="Unassembled WGS sequence"/>
</dbReference>
<protein>
    <submittedName>
        <fullName evidence="1">CLUMA_CG010557, isoform A</fullName>
    </submittedName>
</protein>
<name>A0A1J1IA76_9DIPT</name>
<keyword evidence="2" id="KW-1185">Reference proteome</keyword>
<dbReference type="EMBL" id="CVRI01000047">
    <property type="protein sequence ID" value="CRK97160.1"/>
    <property type="molecule type" value="Genomic_DNA"/>
</dbReference>